<evidence type="ECO:0000313" key="4">
    <source>
        <dbReference type="Proteomes" id="UP000663828"/>
    </source>
</evidence>
<accession>A0A814M4C7</accession>
<dbReference type="EMBL" id="CAJNOJ010000231">
    <property type="protein sequence ID" value="CAF1317082.1"/>
    <property type="molecule type" value="Genomic_DNA"/>
</dbReference>
<evidence type="ECO:0000313" key="2">
    <source>
        <dbReference type="EMBL" id="CAF1074377.1"/>
    </source>
</evidence>
<gene>
    <name evidence="3" type="ORF">EDS130_LOCUS31458</name>
    <name evidence="2" type="ORF">XAT740_LOCUS16986</name>
</gene>
<organism evidence="2 4">
    <name type="scientific">Adineta ricciae</name>
    <name type="common">Rotifer</name>
    <dbReference type="NCBI Taxonomy" id="249248"/>
    <lineage>
        <taxon>Eukaryota</taxon>
        <taxon>Metazoa</taxon>
        <taxon>Spiralia</taxon>
        <taxon>Gnathifera</taxon>
        <taxon>Rotifera</taxon>
        <taxon>Eurotatoria</taxon>
        <taxon>Bdelloidea</taxon>
        <taxon>Adinetida</taxon>
        <taxon>Adinetidae</taxon>
        <taxon>Adineta</taxon>
    </lineage>
</organism>
<feature type="signal peptide" evidence="1">
    <location>
        <begin position="1"/>
        <end position="21"/>
    </location>
</feature>
<dbReference type="OrthoDB" id="9979888at2759"/>
<dbReference type="Proteomes" id="UP000663828">
    <property type="component" value="Unassembled WGS sequence"/>
</dbReference>
<dbReference type="AlphaFoldDB" id="A0A814M4C7"/>
<dbReference type="EMBL" id="CAJNOR010001098">
    <property type="protein sequence ID" value="CAF1074377.1"/>
    <property type="molecule type" value="Genomic_DNA"/>
</dbReference>
<evidence type="ECO:0000313" key="3">
    <source>
        <dbReference type="EMBL" id="CAF1317082.1"/>
    </source>
</evidence>
<comment type="caution">
    <text evidence="2">The sequence shown here is derived from an EMBL/GenBank/DDBJ whole genome shotgun (WGS) entry which is preliminary data.</text>
</comment>
<sequence length="142" mass="14985">MLRLQSLAVLVFIGLVAYANSLSIKPIKPIKPIELTDNVKGLRVGGIKQVCGGAELEILSIEDSRCPANVMCIWAGLAKVQARLSNKEASDTVDLVLGLPQNNVEVTLGANVYTVALQSVVPYPGLGVNNAVKEAVVEVTCS</sequence>
<evidence type="ECO:0000256" key="1">
    <source>
        <dbReference type="SAM" id="SignalP"/>
    </source>
</evidence>
<proteinExistence type="predicted"/>
<keyword evidence="1" id="KW-0732">Signal</keyword>
<protein>
    <submittedName>
        <fullName evidence="2">Uncharacterized protein</fullName>
    </submittedName>
</protein>
<reference evidence="2" key="1">
    <citation type="submission" date="2021-02" db="EMBL/GenBank/DDBJ databases">
        <authorList>
            <person name="Nowell W R."/>
        </authorList>
    </citation>
    <scope>NUCLEOTIDE SEQUENCE</scope>
</reference>
<keyword evidence="4" id="KW-1185">Reference proteome</keyword>
<feature type="chain" id="PRO_5036410467" evidence="1">
    <location>
        <begin position="22"/>
        <end position="142"/>
    </location>
</feature>
<dbReference type="Proteomes" id="UP000663852">
    <property type="component" value="Unassembled WGS sequence"/>
</dbReference>
<name>A0A814M4C7_ADIRI</name>